<dbReference type="AlphaFoldDB" id="A0A4Y6UFY0"/>
<evidence type="ECO:0000313" key="4">
    <source>
        <dbReference type="EMBL" id="QDH16449.1"/>
    </source>
</evidence>
<sequence length="96" mass="10046">MVDTLKTKAEGLLDEAKGRVKDGVGGLSGDLGMQADGKFDQLSGMAQQEFADLYDEGETKLEAATAFVQDRPLISVVIATVVGIIVGGLLFGRKSS</sequence>
<dbReference type="Gene3D" id="1.10.1470.10">
    <property type="entry name" value="YjbJ"/>
    <property type="match status" value="1"/>
</dbReference>
<keyword evidence="2" id="KW-0472">Membrane</keyword>
<accession>A0A4Y6UFY0</accession>
<reference evidence="4 5" key="1">
    <citation type="submission" date="2019-03" db="EMBL/GenBank/DDBJ databases">
        <title>The complete genome sequence of Swingsia samuiensis NBRC107927(T).</title>
        <authorList>
            <person name="Chua K.-O."/>
            <person name="Chan K.-G."/>
            <person name="See-Too W.-S."/>
        </authorList>
    </citation>
    <scope>NUCLEOTIDE SEQUENCE [LARGE SCALE GENOMIC DNA]</scope>
    <source>
        <strain evidence="4 5">AH83</strain>
    </source>
</reference>
<evidence type="ECO:0000256" key="2">
    <source>
        <dbReference type="SAM" id="Phobius"/>
    </source>
</evidence>
<proteinExistence type="inferred from homology"/>
<dbReference type="InterPro" id="IPR008462">
    <property type="entry name" value="CsbD"/>
</dbReference>
<dbReference type="SUPFAM" id="SSF69047">
    <property type="entry name" value="Hypothetical protein YjbJ"/>
    <property type="match status" value="1"/>
</dbReference>
<keyword evidence="2" id="KW-1133">Transmembrane helix</keyword>
<keyword evidence="5" id="KW-1185">Reference proteome</keyword>
<feature type="transmembrane region" description="Helical" evidence="2">
    <location>
        <begin position="73"/>
        <end position="92"/>
    </location>
</feature>
<organism evidence="4 5">
    <name type="scientific">Swingsia samuiensis</name>
    <dbReference type="NCBI Taxonomy" id="1293412"/>
    <lineage>
        <taxon>Bacteria</taxon>
        <taxon>Pseudomonadati</taxon>
        <taxon>Pseudomonadota</taxon>
        <taxon>Alphaproteobacteria</taxon>
        <taxon>Acetobacterales</taxon>
        <taxon>Acetobacteraceae</taxon>
        <taxon>Swingsia</taxon>
    </lineage>
</organism>
<feature type="domain" description="CsbD-like" evidence="3">
    <location>
        <begin position="8"/>
        <end position="58"/>
    </location>
</feature>
<dbReference type="InterPro" id="IPR036629">
    <property type="entry name" value="YjbJ_sf"/>
</dbReference>
<dbReference type="Pfam" id="PF05532">
    <property type="entry name" value="CsbD"/>
    <property type="match status" value="1"/>
</dbReference>
<comment type="similarity">
    <text evidence="1">Belongs to the UPF0337 (CsbD) family.</text>
</comment>
<evidence type="ECO:0000259" key="3">
    <source>
        <dbReference type="Pfam" id="PF05532"/>
    </source>
</evidence>
<protein>
    <submittedName>
        <fullName evidence="4">CsbD family protein</fullName>
    </submittedName>
</protein>
<dbReference type="RefSeq" id="WP_141459428.1">
    <property type="nucleotide sequence ID" value="NZ_CP038141.1"/>
</dbReference>
<name>A0A4Y6UFY0_9PROT</name>
<dbReference type="EMBL" id="CP038141">
    <property type="protein sequence ID" value="QDH16449.1"/>
    <property type="molecule type" value="Genomic_DNA"/>
</dbReference>
<gene>
    <name evidence="4" type="ORF">E3D00_01845</name>
</gene>
<evidence type="ECO:0000313" key="5">
    <source>
        <dbReference type="Proteomes" id="UP000316313"/>
    </source>
</evidence>
<dbReference type="Proteomes" id="UP000316313">
    <property type="component" value="Chromosome"/>
</dbReference>
<keyword evidence="2" id="KW-0812">Transmembrane</keyword>
<dbReference type="OrthoDB" id="7277769at2"/>
<dbReference type="KEGG" id="ssam:E3D00_01845"/>
<evidence type="ECO:0000256" key="1">
    <source>
        <dbReference type="ARBA" id="ARBA00009129"/>
    </source>
</evidence>